<sequence length="362" mass="42204">MGVYKIRVEQYSHKQTFKTYRFHNLIKHSVLLAQFFALLPVNGVTLEESKLEFKWLSFRTFYTVITGFLLLLYTACVLIYTVINSDNFFSFVVVVWNVRAILCTVLFFWISGRWSALIEFWKKVECSMRDYGPLPSLKLKFCILSLLYILTGAIEHTFFMIAGIKKLINTIKPSESYVQKYFELMYSEFFNTFEYAHWKAVLIEIENESDWRDIRQHYNSLTLLCKLVNDIIGQLVVLAFLGNLYFLSISVLQCLTPREGFDVAYYWYGLFFTIMHFLLLCWYASWVYEASSEPISELAGTPTKNLSHETDRLLHQMASRDAAISGCGLFEIKRSSILTIISTVVTIELIFLQFNTKLSSNI</sequence>
<comment type="similarity">
    <text evidence="2">Belongs to the insect chemoreceptor superfamily. Gustatory receptor (GR) family. Gr5a subfamily.</text>
</comment>
<dbReference type="GO" id="GO:0005886">
    <property type="term" value="C:plasma membrane"/>
    <property type="evidence" value="ECO:0007669"/>
    <property type="project" value="UniProtKB-SubCell"/>
</dbReference>
<evidence type="ECO:0000256" key="6">
    <source>
        <dbReference type="ARBA" id="ARBA00023136"/>
    </source>
</evidence>
<feature type="transmembrane region" description="Helical" evidence="8">
    <location>
        <begin position="60"/>
        <end position="83"/>
    </location>
</feature>
<dbReference type="PANTHER" id="PTHR21421:SF29">
    <property type="entry name" value="GUSTATORY RECEPTOR 5A FOR TREHALOSE-RELATED"/>
    <property type="match status" value="1"/>
</dbReference>
<dbReference type="Pfam" id="PF06151">
    <property type="entry name" value="Trehalose_recp"/>
    <property type="match status" value="2"/>
</dbReference>
<gene>
    <name evidence="9" type="ORF">RN001_008368</name>
</gene>
<dbReference type="GO" id="GO:0008527">
    <property type="term" value="F:taste receptor activity"/>
    <property type="evidence" value="ECO:0007669"/>
    <property type="project" value="InterPro"/>
</dbReference>
<comment type="subcellular location">
    <subcellularLocation>
        <location evidence="1">Cell membrane</location>
        <topology evidence="1">Multi-pass membrane protein</topology>
    </subcellularLocation>
</comment>
<dbReference type="GO" id="GO:0050916">
    <property type="term" value="P:sensory perception of sweet taste"/>
    <property type="evidence" value="ECO:0007669"/>
    <property type="project" value="UniProtKB-ARBA"/>
</dbReference>
<feature type="transmembrane region" description="Helical" evidence="8">
    <location>
        <begin position="89"/>
        <end position="110"/>
    </location>
</feature>
<proteinExistence type="inferred from homology"/>
<evidence type="ECO:0000256" key="1">
    <source>
        <dbReference type="ARBA" id="ARBA00004651"/>
    </source>
</evidence>
<keyword evidence="7" id="KW-0675">Receptor</keyword>
<keyword evidence="6 8" id="KW-0472">Membrane</keyword>
<feature type="transmembrane region" description="Helical" evidence="8">
    <location>
        <begin position="231"/>
        <end position="252"/>
    </location>
</feature>
<dbReference type="AlphaFoldDB" id="A0AAN7PZ37"/>
<keyword evidence="5 8" id="KW-1133">Transmembrane helix</keyword>
<dbReference type="Proteomes" id="UP001353858">
    <property type="component" value="Unassembled WGS sequence"/>
</dbReference>
<evidence type="ECO:0000256" key="5">
    <source>
        <dbReference type="ARBA" id="ARBA00022989"/>
    </source>
</evidence>
<evidence type="ECO:0008006" key="11">
    <source>
        <dbReference type="Google" id="ProtNLM"/>
    </source>
</evidence>
<dbReference type="InterPro" id="IPR009318">
    <property type="entry name" value="Gustatory_rcpt"/>
</dbReference>
<dbReference type="PANTHER" id="PTHR21421">
    <property type="entry name" value="GUSTATORY RECEPTOR"/>
    <property type="match status" value="1"/>
</dbReference>
<evidence type="ECO:0000256" key="4">
    <source>
        <dbReference type="ARBA" id="ARBA00022692"/>
    </source>
</evidence>
<keyword evidence="4 8" id="KW-0812">Transmembrane</keyword>
<evidence type="ECO:0000256" key="2">
    <source>
        <dbReference type="ARBA" id="ARBA00005327"/>
    </source>
</evidence>
<organism evidence="9 10">
    <name type="scientific">Aquatica leii</name>
    <dbReference type="NCBI Taxonomy" id="1421715"/>
    <lineage>
        <taxon>Eukaryota</taxon>
        <taxon>Metazoa</taxon>
        <taxon>Ecdysozoa</taxon>
        <taxon>Arthropoda</taxon>
        <taxon>Hexapoda</taxon>
        <taxon>Insecta</taxon>
        <taxon>Pterygota</taxon>
        <taxon>Neoptera</taxon>
        <taxon>Endopterygota</taxon>
        <taxon>Coleoptera</taxon>
        <taxon>Polyphaga</taxon>
        <taxon>Elateriformia</taxon>
        <taxon>Elateroidea</taxon>
        <taxon>Lampyridae</taxon>
        <taxon>Luciolinae</taxon>
        <taxon>Aquatica</taxon>
    </lineage>
</organism>
<accession>A0AAN7PZ37</accession>
<evidence type="ECO:0000313" key="9">
    <source>
        <dbReference type="EMBL" id="KAK4880222.1"/>
    </source>
</evidence>
<evidence type="ECO:0000313" key="10">
    <source>
        <dbReference type="Proteomes" id="UP001353858"/>
    </source>
</evidence>
<comment type="caution">
    <text evidence="9">The sequence shown here is derived from an EMBL/GenBank/DDBJ whole genome shotgun (WGS) entry which is preliminary data.</text>
</comment>
<keyword evidence="3" id="KW-1003">Cell membrane</keyword>
<keyword evidence="10" id="KW-1185">Reference proteome</keyword>
<feature type="transmembrane region" description="Helical" evidence="8">
    <location>
        <begin position="141"/>
        <end position="164"/>
    </location>
</feature>
<feature type="transmembrane region" description="Helical" evidence="8">
    <location>
        <begin position="264"/>
        <end position="285"/>
    </location>
</feature>
<evidence type="ECO:0000256" key="3">
    <source>
        <dbReference type="ARBA" id="ARBA00022475"/>
    </source>
</evidence>
<evidence type="ECO:0000256" key="7">
    <source>
        <dbReference type="ARBA" id="ARBA00023170"/>
    </source>
</evidence>
<reference evidence="10" key="1">
    <citation type="submission" date="2023-01" db="EMBL/GenBank/DDBJ databases">
        <title>Key to firefly adult light organ development and bioluminescence: homeobox transcription factors regulate luciferase expression and transportation to peroxisome.</title>
        <authorList>
            <person name="Fu X."/>
        </authorList>
    </citation>
    <scope>NUCLEOTIDE SEQUENCE [LARGE SCALE GENOMIC DNA]</scope>
</reference>
<protein>
    <recommendedName>
        <fullName evidence="11">Gustatory receptor</fullName>
    </recommendedName>
</protein>
<dbReference type="EMBL" id="JARPUR010000003">
    <property type="protein sequence ID" value="KAK4880222.1"/>
    <property type="molecule type" value="Genomic_DNA"/>
</dbReference>
<name>A0AAN7PZ37_9COLE</name>
<evidence type="ECO:0000256" key="8">
    <source>
        <dbReference type="SAM" id="Phobius"/>
    </source>
</evidence>